<evidence type="ECO:0000313" key="1">
    <source>
        <dbReference type="EMBL" id="KAI0058743.1"/>
    </source>
</evidence>
<reference evidence="1" key="1">
    <citation type="submission" date="2021-03" db="EMBL/GenBank/DDBJ databases">
        <authorList>
            <consortium name="DOE Joint Genome Institute"/>
            <person name="Ahrendt S."/>
            <person name="Looney B.P."/>
            <person name="Miyauchi S."/>
            <person name="Morin E."/>
            <person name="Drula E."/>
            <person name="Courty P.E."/>
            <person name="Chicoki N."/>
            <person name="Fauchery L."/>
            <person name="Kohler A."/>
            <person name="Kuo A."/>
            <person name="Labutti K."/>
            <person name="Pangilinan J."/>
            <person name="Lipzen A."/>
            <person name="Riley R."/>
            <person name="Andreopoulos W."/>
            <person name="He G."/>
            <person name="Johnson J."/>
            <person name="Barry K.W."/>
            <person name="Grigoriev I.V."/>
            <person name="Nagy L."/>
            <person name="Hibbett D."/>
            <person name="Henrissat B."/>
            <person name="Matheny P.B."/>
            <person name="Labbe J."/>
            <person name="Martin F."/>
        </authorList>
    </citation>
    <scope>NUCLEOTIDE SEQUENCE</scope>
    <source>
        <strain evidence="1">HHB10654</strain>
    </source>
</reference>
<name>A0ACB8SR87_9AGAM</name>
<dbReference type="Proteomes" id="UP000814140">
    <property type="component" value="Unassembled WGS sequence"/>
</dbReference>
<keyword evidence="2" id="KW-1185">Reference proteome</keyword>
<sequence length="244" mass="27440">MDHATGKARVVQIAGSGVTPSGQPRTLPTASTSTADRSVAGKDSNTEPDYYTAKLGAFQLSRSGLILITTTDASPGRIPSGTQQMRDSYQVQDLDSEGARHWRTIIGRHLAINLFLPTSQRPDPNFVLDVFPQHYSLWLKKRTHEVVRPRRGTSSASQSSSQQQDYFLYGSKEVIRFGSPYEFVRHAEWLMKGKPYGPDGRPKCGCKWCSDLNQMDITKELKAAERQYVEERRIRGLNDNNLYD</sequence>
<dbReference type="EMBL" id="MU277232">
    <property type="protein sequence ID" value="KAI0058743.1"/>
    <property type="molecule type" value="Genomic_DNA"/>
</dbReference>
<accession>A0ACB8SR87</accession>
<gene>
    <name evidence="1" type="ORF">BV25DRAFT_1829728</name>
</gene>
<comment type="caution">
    <text evidence="1">The sequence shown here is derived from an EMBL/GenBank/DDBJ whole genome shotgun (WGS) entry which is preliminary data.</text>
</comment>
<protein>
    <submittedName>
        <fullName evidence="1">Uncharacterized protein</fullName>
    </submittedName>
</protein>
<evidence type="ECO:0000313" key="2">
    <source>
        <dbReference type="Proteomes" id="UP000814140"/>
    </source>
</evidence>
<reference evidence="1" key="2">
    <citation type="journal article" date="2022" name="New Phytol.">
        <title>Evolutionary transition to the ectomycorrhizal habit in the genomes of a hyperdiverse lineage of mushroom-forming fungi.</title>
        <authorList>
            <person name="Looney B."/>
            <person name="Miyauchi S."/>
            <person name="Morin E."/>
            <person name="Drula E."/>
            <person name="Courty P.E."/>
            <person name="Kohler A."/>
            <person name="Kuo A."/>
            <person name="LaButti K."/>
            <person name="Pangilinan J."/>
            <person name="Lipzen A."/>
            <person name="Riley R."/>
            <person name="Andreopoulos W."/>
            <person name="He G."/>
            <person name="Johnson J."/>
            <person name="Nolan M."/>
            <person name="Tritt A."/>
            <person name="Barry K.W."/>
            <person name="Grigoriev I.V."/>
            <person name="Nagy L.G."/>
            <person name="Hibbett D."/>
            <person name="Henrissat B."/>
            <person name="Matheny P.B."/>
            <person name="Labbe J."/>
            <person name="Martin F.M."/>
        </authorList>
    </citation>
    <scope>NUCLEOTIDE SEQUENCE</scope>
    <source>
        <strain evidence="1">HHB10654</strain>
    </source>
</reference>
<proteinExistence type="predicted"/>
<organism evidence="1 2">
    <name type="scientific">Artomyces pyxidatus</name>
    <dbReference type="NCBI Taxonomy" id="48021"/>
    <lineage>
        <taxon>Eukaryota</taxon>
        <taxon>Fungi</taxon>
        <taxon>Dikarya</taxon>
        <taxon>Basidiomycota</taxon>
        <taxon>Agaricomycotina</taxon>
        <taxon>Agaricomycetes</taxon>
        <taxon>Russulales</taxon>
        <taxon>Auriscalpiaceae</taxon>
        <taxon>Artomyces</taxon>
    </lineage>
</organism>